<dbReference type="RefSeq" id="WP_147100667.1">
    <property type="nucleotide sequence ID" value="NZ_VOOS01000004.1"/>
</dbReference>
<dbReference type="AlphaFoldDB" id="A0A5C6RRQ0"/>
<evidence type="ECO:0000259" key="2">
    <source>
        <dbReference type="Pfam" id="PF07885"/>
    </source>
</evidence>
<dbReference type="InterPro" id="IPR013099">
    <property type="entry name" value="K_chnl_dom"/>
</dbReference>
<comment type="caution">
    <text evidence="3">The sequence shown here is derived from an EMBL/GenBank/DDBJ whole genome shotgun (WGS) entry which is preliminary data.</text>
</comment>
<sequence>METRFATYNIEFIETSFSNEHWNFSKTVIVRAYVENKIIAKNTYGYLEVEAVYQKIKKGESINLDSCYVKNFSSIELNKALNSDGNSFIELENFSAQNSFFDCTLGSDFSKLKFKGGVNFSNSIFSHGNLSFVKSVFYDGPINFKNVEFGNGEINFQYADFGNNNVSFYKSIFYGGLVSFVNATFKNGDVNFSSINFNNSKVKFHFAKFGEGDINFQKTKFGDQTFDCRRVEFGSGKLDFRRATFGDGFVTFDESELKSGKINFKLARFGSNDISFKQVDFSNSELIFENVSFGTGHALFNVSKIKKISFKGSRIDVYLDLRVDTCDTIDLSDTILRDIIDIQPVKEKVAIKVFYLQGMRNLGKFIIDWRKNNVKDLIKSQPDTTLREKAEQFNILKENFHLNGQYEDEDESYIQFKRFEQRADVKDAMELGGKKLVLLPYYVFRWIVFDKMGLYATNPLRVLFSMILIYIMFSLTYMVLPYFNLGTIINSVGATDGLNYLQTSFYHSAITFLTIGYGDYYPTGFSRALSVVEGWMGLFLMSYFTVAFVRKILR</sequence>
<gene>
    <name evidence="3" type="ORF">FRY74_08925</name>
</gene>
<keyword evidence="1" id="KW-0812">Transmembrane</keyword>
<protein>
    <submittedName>
        <fullName evidence="3">Two pore domain potassium channel family protein</fullName>
    </submittedName>
</protein>
<feature type="transmembrane region" description="Helical" evidence="1">
    <location>
        <begin position="462"/>
        <end position="485"/>
    </location>
</feature>
<keyword evidence="1" id="KW-0472">Membrane</keyword>
<evidence type="ECO:0000313" key="3">
    <source>
        <dbReference type="EMBL" id="TXB64565.1"/>
    </source>
</evidence>
<dbReference type="Pfam" id="PF07885">
    <property type="entry name" value="Ion_trans_2"/>
    <property type="match status" value="1"/>
</dbReference>
<feature type="transmembrane region" description="Helical" evidence="1">
    <location>
        <begin position="535"/>
        <end position="553"/>
    </location>
</feature>
<reference evidence="3 4" key="1">
    <citation type="submission" date="2019-08" db="EMBL/GenBank/DDBJ databases">
        <title>Genome of Vicingus serpentipes NCIMB 15042.</title>
        <authorList>
            <person name="Bowman J.P."/>
        </authorList>
    </citation>
    <scope>NUCLEOTIDE SEQUENCE [LARGE SCALE GENOMIC DNA]</scope>
    <source>
        <strain evidence="3 4">NCIMB 15042</strain>
    </source>
</reference>
<keyword evidence="3" id="KW-0813">Transport</keyword>
<evidence type="ECO:0000256" key="1">
    <source>
        <dbReference type="SAM" id="Phobius"/>
    </source>
</evidence>
<feature type="transmembrane region" description="Helical" evidence="1">
    <location>
        <begin position="497"/>
        <end position="515"/>
    </location>
</feature>
<dbReference type="Proteomes" id="UP000321721">
    <property type="component" value="Unassembled WGS sequence"/>
</dbReference>
<dbReference type="Gene3D" id="1.10.287.70">
    <property type="match status" value="1"/>
</dbReference>
<keyword evidence="4" id="KW-1185">Reference proteome</keyword>
<keyword evidence="1" id="KW-1133">Transmembrane helix</keyword>
<keyword evidence="3" id="KW-0406">Ion transport</keyword>
<feature type="domain" description="Potassium channel" evidence="2">
    <location>
        <begin position="482"/>
        <end position="552"/>
    </location>
</feature>
<dbReference type="OrthoDB" id="9799090at2"/>
<evidence type="ECO:0000313" key="4">
    <source>
        <dbReference type="Proteomes" id="UP000321721"/>
    </source>
</evidence>
<dbReference type="EMBL" id="VOOS01000004">
    <property type="protein sequence ID" value="TXB64565.1"/>
    <property type="molecule type" value="Genomic_DNA"/>
</dbReference>
<dbReference type="SUPFAM" id="SSF81324">
    <property type="entry name" value="Voltage-gated potassium channels"/>
    <property type="match status" value="1"/>
</dbReference>
<keyword evidence="3" id="KW-0407">Ion channel</keyword>
<organism evidence="3 4">
    <name type="scientific">Vicingus serpentipes</name>
    <dbReference type="NCBI Taxonomy" id="1926625"/>
    <lineage>
        <taxon>Bacteria</taxon>
        <taxon>Pseudomonadati</taxon>
        <taxon>Bacteroidota</taxon>
        <taxon>Flavobacteriia</taxon>
        <taxon>Flavobacteriales</taxon>
        <taxon>Vicingaceae</taxon>
        <taxon>Vicingus</taxon>
    </lineage>
</organism>
<name>A0A5C6RRQ0_9FLAO</name>
<proteinExistence type="predicted"/>
<accession>A0A5C6RRQ0</accession>
<dbReference type="GO" id="GO:0034220">
    <property type="term" value="P:monoatomic ion transmembrane transport"/>
    <property type="evidence" value="ECO:0007669"/>
    <property type="project" value="UniProtKB-KW"/>
</dbReference>